<evidence type="ECO:0000313" key="8">
    <source>
        <dbReference type="Proteomes" id="UP000494201"/>
    </source>
</evidence>
<keyword evidence="9" id="KW-1185">Reference proteome</keyword>
<feature type="domain" description="Major facilitator superfamily (MFS) profile" evidence="5">
    <location>
        <begin position="221"/>
        <end position="406"/>
    </location>
</feature>
<feature type="transmembrane region" description="Helical" evidence="4">
    <location>
        <begin position="12"/>
        <end position="35"/>
    </location>
</feature>
<name>A0A6P2GA25_9BURK</name>
<feature type="transmembrane region" description="Helical" evidence="4">
    <location>
        <begin position="259"/>
        <end position="280"/>
    </location>
</feature>
<accession>A0A6P2GA25</accession>
<feature type="transmembrane region" description="Helical" evidence="4">
    <location>
        <begin position="110"/>
        <end position="127"/>
    </location>
</feature>
<evidence type="ECO:0000256" key="4">
    <source>
        <dbReference type="SAM" id="Phobius"/>
    </source>
</evidence>
<feature type="transmembrane region" description="Helical" evidence="4">
    <location>
        <begin position="139"/>
        <end position="164"/>
    </location>
</feature>
<evidence type="ECO:0000313" key="9">
    <source>
        <dbReference type="Proteomes" id="UP000755577"/>
    </source>
</evidence>
<evidence type="ECO:0000259" key="5">
    <source>
        <dbReference type="PROSITE" id="PS50850"/>
    </source>
</evidence>
<feature type="transmembrane region" description="Helical" evidence="4">
    <location>
        <begin position="55"/>
        <end position="74"/>
    </location>
</feature>
<evidence type="ECO:0000313" key="7">
    <source>
        <dbReference type="EMBL" id="VVU50116.1"/>
    </source>
</evidence>
<dbReference type="SUPFAM" id="SSF103473">
    <property type="entry name" value="MFS general substrate transporter"/>
    <property type="match status" value="1"/>
</dbReference>
<reference evidence="7 8" key="1">
    <citation type="submission" date="2019-09" db="EMBL/GenBank/DDBJ databases">
        <authorList>
            <person name="Depoorter E."/>
        </authorList>
    </citation>
    <scope>NUCLEOTIDE SEQUENCE [LARGE SCALE GENOMIC DNA]</scope>
    <source>
        <strain evidence="7">LMG 20980</strain>
    </source>
</reference>
<dbReference type="PROSITE" id="PS50850">
    <property type="entry name" value="MFS"/>
    <property type="match status" value="1"/>
</dbReference>
<dbReference type="GO" id="GO:0022857">
    <property type="term" value="F:transmembrane transporter activity"/>
    <property type="evidence" value="ECO:0007669"/>
    <property type="project" value="InterPro"/>
</dbReference>
<protein>
    <submittedName>
        <fullName evidence="6 7">MFS transporter</fullName>
    </submittedName>
</protein>
<gene>
    <name evidence="7" type="ORF">BAN20980_02826</name>
    <name evidence="6" type="ORF">JQK92_01140</name>
</gene>
<reference evidence="6 9" key="2">
    <citation type="submission" date="2021-02" db="EMBL/GenBank/DDBJ databases">
        <title>Draft genome of the type strains Burkholderia anthina DSM16086.</title>
        <authorList>
            <person name="Hertel R."/>
            <person name="Meissner J."/>
            <person name="Poehlein A."/>
            <person name="Daniel R."/>
            <person name="Commichau F.M."/>
        </authorList>
    </citation>
    <scope>NUCLEOTIDE SEQUENCE [LARGE SCALE GENOMIC DNA]</scope>
    <source>
        <strain evidence="6 9">DSM 16086</strain>
    </source>
</reference>
<dbReference type="Pfam" id="PF06779">
    <property type="entry name" value="MFS_4"/>
    <property type="match status" value="1"/>
</dbReference>
<organism evidence="7 8">
    <name type="scientific">Burkholderia anthina</name>
    <dbReference type="NCBI Taxonomy" id="179879"/>
    <lineage>
        <taxon>Bacteria</taxon>
        <taxon>Pseudomonadati</taxon>
        <taxon>Pseudomonadota</taxon>
        <taxon>Betaproteobacteria</taxon>
        <taxon>Burkholderiales</taxon>
        <taxon>Burkholderiaceae</taxon>
        <taxon>Burkholderia</taxon>
        <taxon>Burkholderia cepacia complex</taxon>
    </lineage>
</organism>
<dbReference type="Gene3D" id="1.20.1250.20">
    <property type="entry name" value="MFS general substrate transporter like domains"/>
    <property type="match status" value="2"/>
</dbReference>
<feature type="transmembrane region" description="Helical" evidence="4">
    <location>
        <begin position="170"/>
        <end position="190"/>
    </location>
</feature>
<dbReference type="Proteomes" id="UP000494201">
    <property type="component" value="Unassembled WGS sequence"/>
</dbReference>
<dbReference type="EMBL" id="CABVLY010000009">
    <property type="protein sequence ID" value="VVU50116.1"/>
    <property type="molecule type" value="Genomic_DNA"/>
</dbReference>
<dbReference type="InterPro" id="IPR036259">
    <property type="entry name" value="MFS_trans_sf"/>
</dbReference>
<evidence type="ECO:0000313" key="6">
    <source>
        <dbReference type="EMBL" id="MBM2765028.1"/>
    </source>
</evidence>
<dbReference type="AlphaFoldDB" id="A0A6P2GA25"/>
<proteinExistence type="predicted"/>
<keyword evidence="3 4" id="KW-0472">Membrane</keyword>
<dbReference type="InterPro" id="IPR020846">
    <property type="entry name" value="MFS_dom"/>
</dbReference>
<dbReference type="GO" id="GO:0005886">
    <property type="term" value="C:plasma membrane"/>
    <property type="evidence" value="ECO:0007669"/>
    <property type="project" value="TreeGrafter"/>
</dbReference>
<evidence type="ECO:0000256" key="1">
    <source>
        <dbReference type="ARBA" id="ARBA00022692"/>
    </source>
</evidence>
<evidence type="ECO:0000256" key="2">
    <source>
        <dbReference type="ARBA" id="ARBA00022989"/>
    </source>
</evidence>
<sequence length="406" mass="42683">MRAGRTISDGPGPWAVAMAGFGSLAMALSLGRFVLTPLLPIMLREGTVTLDQGGALATMNYIGYLLGALVSLCIRPDPARMVRASLVLTIAMTLAMALPGGMLFWGAWRFISGICCGFVMVYATAWSQQRLAELGHLKLGGVMFCGPGVGVLLTSVPTFGMTAAHWPASWGWAAFTILGVAMLAPIWRILRSPSRSRRVGRTTGSESSTTESHMTLQLDLEAVAITIIFGLAGFGYIITATFLPVIARHAMPGSTWIELFWPLFGVGVTVGAWLVGRIGLHHDNRHILIVLYTAQAIGVGTAIVSPTVMGFAISSLLVGVPFAAITSIAMREARRLRGSKAVKLIGLMVAIYASGQIAGPPLATALVARTGGFNASLGVAAAALTIGALACLALSLLKPVRDRDIR</sequence>
<keyword evidence="2 4" id="KW-1133">Transmembrane helix</keyword>
<evidence type="ECO:0000256" key="3">
    <source>
        <dbReference type="ARBA" id="ARBA00023136"/>
    </source>
</evidence>
<feature type="transmembrane region" description="Helical" evidence="4">
    <location>
        <begin position="342"/>
        <end position="363"/>
    </location>
</feature>
<dbReference type="InterPro" id="IPR010645">
    <property type="entry name" value="MFS_4"/>
</dbReference>
<dbReference type="Proteomes" id="UP000755577">
    <property type="component" value="Unassembled WGS sequence"/>
</dbReference>
<dbReference type="CDD" id="cd06180">
    <property type="entry name" value="MFS_YjiJ"/>
    <property type="match status" value="1"/>
</dbReference>
<feature type="transmembrane region" description="Helical" evidence="4">
    <location>
        <begin position="86"/>
        <end position="104"/>
    </location>
</feature>
<dbReference type="PANTHER" id="PTHR23537:SF1">
    <property type="entry name" value="SUGAR TRANSPORTER"/>
    <property type="match status" value="1"/>
</dbReference>
<dbReference type="EMBL" id="JAFCIQ010000001">
    <property type="protein sequence ID" value="MBM2765028.1"/>
    <property type="molecule type" value="Genomic_DNA"/>
</dbReference>
<feature type="transmembrane region" description="Helical" evidence="4">
    <location>
        <begin position="375"/>
        <end position="397"/>
    </location>
</feature>
<feature type="transmembrane region" description="Helical" evidence="4">
    <location>
        <begin position="287"/>
        <end position="305"/>
    </location>
</feature>
<feature type="transmembrane region" description="Helical" evidence="4">
    <location>
        <begin position="222"/>
        <end position="247"/>
    </location>
</feature>
<dbReference type="PANTHER" id="PTHR23537">
    <property type="match status" value="1"/>
</dbReference>
<feature type="transmembrane region" description="Helical" evidence="4">
    <location>
        <begin position="311"/>
        <end position="330"/>
    </location>
</feature>
<keyword evidence="1 4" id="KW-0812">Transmembrane</keyword>